<protein>
    <recommendedName>
        <fullName evidence="1">Reverse transcriptase zinc-binding domain-containing protein</fullName>
    </recommendedName>
</protein>
<dbReference type="Pfam" id="PF13966">
    <property type="entry name" value="zf-RVT"/>
    <property type="match status" value="1"/>
</dbReference>
<proteinExistence type="predicted"/>
<dbReference type="EMBL" id="CACVBM020001706">
    <property type="protein sequence ID" value="CAA7057746.1"/>
    <property type="molecule type" value="Genomic_DNA"/>
</dbReference>
<evidence type="ECO:0000259" key="1">
    <source>
        <dbReference type="Pfam" id="PF13966"/>
    </source>
</evidence>
<dbReference type="AlphaFoldDB" id="A0A6D2KLC2"/>
<reference evidence="2" key="1">
    <citation type="submission" date="2020-01" db="EMBL/GenBank/DDBJ databases">
        <authorList>
            <person name="Mishra B."/>
        </authorList>
    </citation>
    <scope>NUCLEOTIDE SEQUENCE [LARGE SCALE GENOMIC DNA]</scope>
</reference>
<keyword evidence="3" id="KW-1185">Reference proteome</keyword>
<evidence type="ECO:0000313" key="2">
    <source>
        <dbReference type="EMBL" id="CAA7057746.1"/>
    </source>
</evidence>
<name>A0A6D2KLC2_9BRAS</name>
<sequence length="272" mass="31032">MDNPESLFSRVFKGRYYRNGTPLDPIKSYSPSYGWQSIVSARPLVNKGLIKRVGSGSSTSVWDDPWIPASRRGQQKETIHFYPHLRVRDIMTPEKSTWNLPLLKQLFDGSDVSLIMGIPTSQRDTPDSWGWFYTKTGRYTAKSGYMIAQEDMDGDNMVQFGPDVRRLQAQAWKVPCTQKLQHFLWQILTGCISVGACLRSRGIQTDPQCMRCGMAAETINHMVLNVLRPYRFGLYPQSQQLSTGFQQKVSSRIWHTYSGIYRTMIGGRCILG</sequence>
<accession>A0A6D2KLC2</accession>
<feature type="domain" description="Reverse transcriptase zinc-binding" evidence="1">
    <location>
        <begin position="166"/>
        <end position="224"/>
    </location>
</feature>
<evidence type="ECO:0000313" key="3">
    <source>
        <dbReference type="Proteomes" id="UP000467841"/>
    </source>
</evidence>
<dbReference type="InterPro" id="IPR026960">
    <property type="entry name" value="RVT-Znf"/>
</dbReference>
<comment type="caution">
    <text evidence="2">The sequence shown here is derived from an EMBL/GenBank/DDBJ whole genome shotgun (WGS) entry which is preliminary data.</text>
</comment>
<gene>
    <name evidence="2" type="ORF">MERR_LOCUS44982</name>
</gene>
<organism evidence="2 3">
    <name type="scientific">Microthlaspi erraticum</name>
    <dbReference type="NCBI Taxonomy" id="1685480"/>
    <lineage>
        <taxon>Eukaryota</taxon>
        <taxon>Viridiplantae</taxon>
        <taxon>Streptophyta</taxon>
        <taxon>Embryophyta</taxon>
        <taxon>Tracheophyta</taxon>
        <taxon>Spermatophyta</taxon>
        <taxon>Magnoliopsida</taxon>
        <taxon>eudicotyledons</taxon>
        <taxon>Gunneridae</taxon>
        <taxon>Pentapetalae</taxon>
        <taxon>rosids</taxon>
        <taxon>malvids</taxon>
        <taxon>Brassicales</taxon>
        <taxon>Brassicaceae</taxon>
        <taxon>Coluteocarpeae</taxon>
        <taxon>Microthlaspi</taxon>
    </lineage>
</organism>
<dbReference type="Proteomes" id="UP000467841">
    <property type="component" value="Unassembled WGS sequence"/>
</dbReference>
<dbReference type="OrthoDB" id="1750161at2759"/>